<sequence>MRVFFRNKSGEMILDAKNEDVASLMAVLKETKSIKIGLFNYDVKKYKLEYYRHPKNEEPERELNIILERNYNDNN</sequence>
<proteinExistence type="predicted"/>
<evidence type="ECO:0000313" key="1">
    <source>
        <dbReference type="EMBL" id="MBO1628296.1"/>
    </source>
</evidence>
<evidence type="ECO:0000313" key="2">
    <source>
        <dbReference type="Proteomes" id="UP000677611"/>
    </source>
</evidence>
<reference evidence="1 2" key="1">
    <citation type="submission" date="2021-03" db="EMBL/GenBank/DDBJ databases">
        <title>Identification of novel Bacillus strains.</title>
        <authorList>
            <person name="Xiao Z."/>
            <person name="Li Y."/>
            <person name="Shen J."/>
        </authorList>
    </citation>
    <scope>NUCLEOTIDE SEQUENCE [LARGE SCALE GENOMIC DNA]</scope>
    <source>
        <strain evidence="1 2">SY8</strain>
    </source>
</reference>
<dbReference type="EMBL" id="JAGDQJ010000041">
    <property type="protein sequence ID" value="MBO1628296.1"/>
    <property type="molecule type" value="Genomic_DNA"/>
</dbReference>
<name>A0ABS3P542_9BACI</name>
<organism evidence="1 2">
    <name type="scientific">Bacillus arachidis</name>
    <dbReference type="NCBI Taxonomy" id="2819290"/>
    <lineage>
        <taxon>Bacteria</taxon>
        <taxon>Bacillati</taxon>
        <taxon>Bacillota</taxon>
        <taxon>Bacilli</taxon>
        <taxon>Bacillales</taxon>
        <taxon>Bacillaceae</taxon>
        <taxon>Bacillus</taxon>
    </lineage>
</organism>
<dbReference type="Proteomes" id="UP000677611">
    <property type="component" value="Unassembled WGS sequence"/>
</dbReference>
<comment type="caution">
    <text evidence="1">The sequence shown here is derived from an EMBL/GenBank/DDBJ whole genome shotgun (WGS) entry which is preliminary data.</text>
</comment>
<keyword evidence="2" id="KW-1185">Reference proteome</keyword>
<accession>A0ABS3P542</accession>
<gene>
    <name evidence="1" type="ORF">J4P90_24440</name>
</gene>
<dbReference type="RefSeq" id="WP_098302966.1">
    <property type="nucleotide sequence ID" value="NZ_CP127376.1"/>
</dbReference>
<protein>
    <submittedName>
        <fullName evidence="1">Uncharacterized protein</fullName>
    </submittedName>
</protein>